<evidence type="ECO:0000313" key="3">
    <source>
        <dbReference type="Proteomes" id="UP001172687"/>
    </source>
</evidence>
<feature type="compositionally biased region" description="Acidic residues" evidence="1">
    <location>
        <begin position="124"/>
        <end position="135"/>
    </location>
</feature>
<evidence type="ECO:0000256" key="1">
    <source>
        <dbReference type="SAM" id="MobiDB-lite"/>
    </source>
</evidence>
<protein>
    <submittedName>
        <fullName evidence="2">Ig-like domain-containing protein</fullName>
    </submittedName>
</protein>
<comment type="caution">
    <text evidence="2">The sequence shown here is derived from an EMBL/GenBank/DDBJ whole genome shotgun (WGS) entry which is preliminary data.</text>
</comment>
<gene>
    <name evidence="2" type="ORF">QYF68_19525</name>
</gene>
<dbReference type="Gene3D" id="2.60.40.2810">
    <property type="match status" value="1"/>
</dbReference>
<dbReference type="Proteomes" id="UP001172687">
    <property type="component" value="Unassembled WGS sequence"/>
</dbReference>
<feature type="region of interest" description="Disordered" evidence="1">
    <location>
        <begin position="45"/>
        <end position="231"/>
    </location>
</feature>
<sequence>MSLTRGGRPAGSSRPFRPTLRWAQVGVAGTGMAFALLAAPAVATADTGADEGGADSSATTDAASTPSPRADSLSRHTAVGDSTGESDARSAEDEAERVLGTLHPETSERAVSPPGPRTEHEALSDDPEPAVEPDPPEAGPALDTPSRDTAPTPGKPESTHDPQDGDAETAADGARATSATSTPSARMTLRGPTAPGSSTAPLSDTAQMANEAGSPMLSPDPQDESVTEPGGVEALPLGALHAAASSTSYPAYPAPVDAPVTWRSIVSDALSWIGLGMATDQHIPDGPINDLLAGLWVGMRRLHYTFFNSSPELDHGAATEDPDTGIITGDLEAHDADGDVITFVLTGAPTHGTVSFAEDGRYTYIPDTAFAATGGTDTFTVTATDTGGANPWHTNLPRLLWSALRPLLSALGFTAPVDSSSTTTVTVTVTPQACRTDGAGAECAAARAPKITLHNNSEHTIWVYNLPSSGDYSIGADFTPVSIAKGASAPVTLAVGTGSPGSPQNRIYIVEGETGFTLPVSSSSGVDAFNPTAPSEGNSFLNYNFVEYYLYPDGGGGYQYTIDTSYIDEWSLPIQYKFTLNGARWSGAVDGHTYGFDDYDTVVNQLNAAGGPYKHLVWGGGTPWAPQPPSTVHRIIGPDKVWTAQASQPASNVNMNHVGWVPTSYQDFVQYDSHTEPDGHVVYPYAQNGTKYSRDGNFSFWKNEVDAPASTPYPIALRTAAVLDGFPAKNGVYGFFTYPNDETAGQFTNIPTSVSLDIYVHGSSDGVSDSVIEGGSWFYTSTTSPSGRGLANRRHVVTGSSATDTFILDSVFTRSRTAPVVVAEAVQGDIVVIDRTALGATSYEVDVVDRAWFLGGGLAKYDSQFVYDRSTGILYYDQDPDRFGYTGVLANLSCSSADAASVVFVL</sequence>
<organism evidence="2 3">
    <name type="scientific">Mycolicibacterium austroafricanum</name>
    <name type="common">Mycobacterium austroafricanum</name>
    <dbReference type="NCBI Taxonomy" id="39687"/>
    <lineage>
        <taxon>Bacteria</taxon>
        <taxon>Bacillati</taxon>
        <taxon>Actinomycetota</taxon>
        <taxon>Actinomycetes</taxon>
        <taxon>Mycobacteriales</taxon>
        <taxon>Mycobacteriaceae</taxon>
        <taxon>Mycolicibacterium</taxon>
    </lineage>
</organism>
<reference evidence="2" key="1">
    <citation type="submission" date="2023-07" db="EMBL/GenBank/DDBJ databases">
        <title>Degradation of tert-butanol by M. austroafricanum TBA100.</title>
        <authorList>
            <person name="Helbich S."/>
            <person name="Vainshtein Y."/>
        </authorList>
    </citation>
    <scope>NUCLEOTIDE SEQUENCE</scope>
    <source>
        <strain evidence="2">TBA100</strain>
    </source>
</reference>
<accession>A0ABT8HGU3</accession>
<keyword evidence="3" id="KW-1185">Reference proteome</keyword>
<dbReference type="EMBL" id="JAUHTC010000065">
    <property type="protein sequence ID" value="MDN4519989.1"/>
    <property type="molecule type" value="Genomic_DNA"/>
</dbReference>
<feature type="compositionally biased region" description="Low complexity" evidence="1">
    <location>
        <begin position="176"/>
        <end position="185"/>
    </location>
</feature>
<evidence type="ECO:0000313" key="2">
    <source>
        <dbReference type="EMBL" id="MDN4519989.1"/>
    </source>
</evidence>
<feature type="compositionally biased region" description="Polar residues" evidence="1">
    <location>
        <begin position="195"/>
        <end position="208"/>
    </location>
</feature>
<feature type="compositionally biased region" description="Low complexity" evidence="1">
    <location>
        <begin position="54"/>
        <end position="68"/>
    </location>
</feature>
<dbReference type="RefSeq" id="WP_011782186.1">
    <property type="nucleotide sequence ID" value="NZ_CP070380.1"/>
</dbReference>
<dbReference type="Pfam" id="PF17963">
    <property type="entry name" value="Big_9"/>
    <property type="match status" value="1"/>
</dbReference>
<proteinExistence type="predicted"/>
<name>A0ABT8HGU3_MYCAO</name>